<gene>
    <name evidence="9" type="ORF">PNEG_00999</name>
</gene>
<name>M7NQ71_PNEMU</name>
<evidence type="ECO:0000256" key="2">
    <source>
        <dbReference type="ARBA" id="ARBA00009808"/>
    </source>
</evidence>
<dbReference type="Pfam" id="PF03798">
    <property type="entry name" value="TRAM_LAG1_CLN8"/>
    <property type="match status" value="1"/>
</dbReference>
<dbReference type="VEuPathDB" id="FungiDB:PNEG_00999"/>
<evidence type="ECO:0000256" key="6">
    <source>
        <dbReference type="PROSITE-ProRule" id="PRU00205"/>
    </source>
</evidence>
<feature type="transmembrane region" description="Helical" evidence="7">
    <location>
        <begin position="31"/>
        <end position="52"/>
    </location>
</feature>
<comment type="caution">
    <text evidence="9">The sequence shown here is derived from an EMBL/GenBank/DDBJ whole genome shotgun (WGS) entry which is preliminary data.</text>
</comment>
<keyword evidence="3 6" id="KW-0812">Transmembrane</keyword>
<dbReference type="EMBL" id="AFWA02000003">
    <property type="protein sequence ID" value="EMR10853.1"/>
    <property type="molecule type" value="Genomic_DNA"/>
</dbReference>
<comment type="similarity">
    <text evidence="2">Belongs to the sphingosine N-acyltransferase family.</text>
</comment>
<reference evidence="10" key="1">
    <citation type="journal article" date="2016" name="Nat. Commun.">
        <title>Genome analysis of three Pneumocystis species reveals adaptation mechanisms to life exclusively in mammalian hosts.</title>
        <authorList>
            <person name="Ma L."/>
            <person name="Chen Z."/>
            <person name="Huang D.W."/>
            <person name="Kutty G."/>
            <person name="Ishihara M."/>
            <person name="Wang H."/>
            <person name="Abouelleil A."/>
            <person name="Bishop L."/>
            <person name="Davey E."/>
            <person name="Deng R."/>
            <person name="Deng X."/>
            <person name="Fan L."/>
            <person name="Fantoni G."/>
            <person name="Fitzgerald M."/>
            <person name="Gogineni E."/>
            <person name="Goldberg J.M."/>
            <person name="Handley G."/>
            <person name="Hu X."/>
            <person name="Huber C."/>
            <person name="Jiao X."/>
            <person name="Jones K."/>
            <person name="Levin J.Z."/>
            <person name="Liu Y."/>
            <person name="Macdonald P."/>
            <person name="Melnikov A."/>
            <person name="Raley C."/>
            <person name="Sassi M."/>
            <person name="Sherman B.T."/>
            <person name="Song X."/>
            <person name="Sykes S."/>
            <person name="Tran B."/>
            <person name="Walsh L."/>
            <person name="Xia Y."/>
            <person name="Yang J."/>
            <person name="Young S."/>
            <person name="Zeng Q."/>
            <person name="Zheng X."/>
            <person name="Stephens R."/>
            <person name="Nusbaum C."/>
            <person name="Birren B.W."/>
            <person name="Azadi P."/>
            <person name="Lempicki R.A."/>
            <person name="Cuomo C.A."/>
            <person name="Kovacs J.A."/>
        </authorList>
    </citation>
    <scope>NUCLEOTIDE SEQUENCE [LARGE SCALE GENOMIC DNA]</scope>
    <source>
        <strain evidence="10">B123</strain>
    </source>
</reference>
<evidence type="ECO:0000256" key="5">
    <source>
        <dbReference type="ARBA" id="ARBA00023136"/>
    </source>
</evidence>
<comment type="subcellular location">
    <subcellularLocation>
        <location evidence="1">Membrane</location>
        <topology evidence="1">Multi-pass membrane protein</topology>
    </subcellularLocation>
</comment>
<organism evidence="9 10">
    <name type="scientific">Pneumocystis murina (strain B123)</name>
    <name type="common">Mouse pneumocystis pneumonia agent</name>
    <name type="synonym">Pneumocystis carinii f. sp. muris</name>
    <dbReference type="NCBI Taxonomy" id="1069680"/>
    <lineage>
        <taxon>Eukaryota</taxon>
        <taxon>Fungi</taxon>
        <taxon>Dikarya</taxon>
        <taxon>Ascomycota</taxon>
        <taxon>Taphrinomycotina</taxon>
        <taxon>Pneumocystomycetes</taxon>
        <taxon>Pneumocystaceae</taxon>
        <taxon>Pneumocystis</taxon>
    </lineage>
</organism>
<keyword evidence="5 6" id="KW-0472">Membrane</keyword>
<sequence>MKKYSDGRIKKDKQLSYLNFGRFIKQNIRYFAVYQQKILIATILFIICIHIFTSQNFTKKLLKLSYCNSATQLCSKGKDDWYFVGFWVILFTLMREVCIRHIFIPFGRNHGIISTRNLNRFSEQTWSFIYYVVFWSFGMYISYNSPYWLNPKQLWIQYPQVDLKPHIKWYYLVQFSFWIQQIFVVNIEKRRKDYYEMFFHHIITCTLIFMSYIYHFTQVGNAVMCIMDLSDIFLPLSKMLKYLKMHKTCNLSFFIFFLSWIITRHILFVFIVYSTYKDAGVIITHKWDPVNNIYFTKKIHMSFLALLTALEIILFFWLCLIIKVTWQVISGHNAKDTRSDSEDENDLALNKKKYKNTYK</sequence>
<dbReference type="InterPro" id="IPR016439">
    <property type="entry name" value="Lag1/Lac1-like"/>
</dbReference>
<dbReference type="InterPro" id="IPR006634">
    <property type="entry name" value="TLC-dom"/>
</dbReference>
<dbReference type="PIRSF" id="PIRSF005225">
    <property type="entry name" value="LAG1_LAC1"/>
    <property type="match status" value="1"/>
</dbReference>
<dbReference type="STRING" id="1069680.M7NQ71"/>
<evidence type="ECO:0000256" key="4">
    <source>
        <dbReference type="ARBA" id="ARBA00022989"/>
    </source>
</evidence>
<accession>M7NQ71</accession>
<proteinExistence type="inferred from homology"/>
<dbReference type="GO" id="GO:0046513">
    <property type="term" value="P:ceramide biosynthetic process"/>
    <property type="evidence" value="ECO:0007669"/>
    <property type="project" value="InterPro"/>
</dbReference>
<dbReference type="OMA" id="KLYCLLQ"/>
<dbReference type="PANTHER" id="PTHR12560">
    <property type="entry name" value="LONGEVITY ASSURANCE FACTOR 1 LAG1"/>
    <property type="match status" value="1"/>
</dbReference>
<protein>
    <recommendedName>
        <fullName evidence="8">TLC domain-containing protein</fullName>
    </recommendedName>
</protein>
<dbReference type="SMART" id="SM00724">
    <property type="entry name" value="TLC"/>
    <property type="match status" value="1"/>
</dbReference>
<evidence type="ECO:0000313" key="10">
    <source>
        <dbReference type="Proteomes" id="UP000011958"/>
    </source>
</evidence>
<feature type="transmembrane region" description="Helical" evidence="7">
    <location>
        <begin position="299"/>
        <end position="322"/>
    </location>
</feature>
<dbReference type="AlphaFoldDB" id="M7NQ71"/>
<dbReference type="Proteomes" id="UP000011958">
    <property type="component" value="Unassembled WGS sequence"/>
</dbReference>
<evidence type="ECO:0000313" key="9">
    <source>
        <dbReference type="EMBL" id="EMR10853.1"/>
    </source>
</evidence>
<dbReference type="OrthoDB" id="537032at2759"/>
<dbReference type="GO" id="GO:0050291">
    <property type="term" value="F:sphingosine N-acyltransferase activity"/>
    <property type="evidence" value="ECO:0007669"/>
    <property type="project" value="InterPro"/>
</dbReference>
<feature type="transmembrane region" description="Helical" evidence="7">
    <location>
        <begin position="81"/>
        <end position="107"/>
    </location>
</feature>
<evidence type="ECO:0000259" key="8">
    <source>
        <dbReference type="PROSITE" id="PS50922"/>
    </source>
</evidence>
<feature type="transmembrane region" description="Helical" evidence="7">
    <location>
        <begin position="128"/>
        <end position="149"/>
    </location>
</feature>
<evidence type="ECO:0000256" key="3">
    <source>
        <dbReference type="ARBA" id="ARBA00022692"/>
    </source>
</evidence>
<dbReference type="PANTHER" id="PTHR12560:SF0">
    <property type="entry name" value="LD18904P"/>
    <property type="match status" value="1"/>
</dbReference>
<feature type="domain" description="TLC" evidence="8">
    <location>
        <begin position="116"/>
        <end position="330"/>
    </location>
</feature>
<dbReference type="HOGENOM" id="CLU_028277_2_0_1"/>
<dbReference type="GO" id="GO:0016020">
    <property type="term" value="C:membrane"/>
    <property type="evidence" value="ECO:0007669"/>
    <property type="project" value="UniProtKB-SubCell"/>
</dbReference>
<dbReference type="RefSeq" id="XP_007872913.1">
    <property type="nucleotide sequence ID" value="XM_007874722.1"/>
</dbReference>
<dbReference type="GeneID" id="19894697"/>
<keyword evidence="10" id="KW-1185">Reference proteome</keyword>
<keyword evidence="4 7" id="KW-1133">Transmembrane helix</keyword>
<evidence type="ECO:0000256" key="1">
    <source>
        <dbReference type="ARBA" id="ARBA00004141"/>
    </source>
</evidence>
<evidence type="ECO:0000256" key="7">
    <source>
        <dbReference type="SAM" id="Phobius"/>
    </source>
</evidence>
<feature type="transmembrane region" description="Helical" evidence="7">
    <location>
        <begin position="194"/>
        <end position="213"/>
    </location>
</feature>
<feature type="transmembrane region" description="Helical" evidence="7">
    <location>
        <begin position="249"/>
        <end position="273"/>
    </location>
</feature>
<dbReference type="PROSITE" id="PS50922">
    <property type="entry name" value="TLC"/>
    <property type="match status" value="1"/>
</dbReference>
<dbReference type="eggNOG" id="KOG1607">
    <property type="taxonomic scope" value="Eukaryota"/>
</dbReference>